<accession>A0A1M6P2J0</accession>
<gene>
    <name evidence="13" type="ORF">SAMN02745123_00416</name>
</gene>
<keyword evidence="7" id="KW-0479">Metal-binding</keyword>
<dbReference type="PANTHER" id="PTHR30333:SF1">
    <property type="entry name" value="CYTOCHROME C-TYPE PROTEIN NAPC"/>
    <property type="match status" value="1"/>
</dbReference>
<dbReference type="STRING" id="1121421.SAMN02745123_00416"/>
<keyword evidence="3" id="KW-0813">Transport</keyword>
<keyword evidence="14" id="KW-1185">Reference proteome</keyword>
<keyword evidence="10" id="KW-0408">Iron</keyword>
<protein>
    <submittedName>
        <fullName evidence="13">Respiratory nitrite reductase specific menaquinol--cytochrome-c reductase (NrfH)</fullName>
    </submittedName>
</protein>
<keyword evidence="8" id="KW-0249">Electron transport</keyword>
<feature type="domain" description="NapC/NirT cytochrome c N-terminal" evidence="12">
    <location>
        <begin position="8"/>
        <end position="141"/>
    </location>
</feature>
<dbReference type="GO" id="GO:0009061">
    <property type="term" value="P:anaerobic respiration"/>
    <property type="evidence" value="ECO:0007669"/>
    <property type="project" value="TreeGrafter"/>
</dbReference>
<evidence type="ECO:0000256" key="10">
    <source>
        <dbReference type="ARBA" id="ARBA00023004"/>
    </source>
</evidence>
<evidence type="ECO:0000313" key="14">
    <source>
        <dbReference type="Proteomes" id="UP000183997"/>
    </source>
</evidence>
<evidence type="ECO:0000256" key="1">
    <source>
        <dbReference type="ARBA" id="ARBA00004236"/>
    </source>
</evidence>
<evidence type="ECO:0000256" key="4">
    <source>
        <dbReference type="ARBA" id="ARBA00022475"/>
    </source>
</evidence>
<dbReference type="Proteomes" id="UP000183997">
    <property type="component" value="Unassembled WGS sequence"/>
</dbReference>
<evidence type="ECO:0000256" key="8">
    <source>
        <dbReference type="ARBA" id="ARBA00022982"/>
    </source>
</evidence>
<organism evidence="13 14">
    <name type="scientific">Desulforamulus aeronauticus DSM 10349</name>
    <dbReference type="NCBI Taxonomy" id="1121421"/>
    <lineage>
        <taxon>Bacteria</taxon>
        <taxon>Bacillati</taxon>
        <taxon>Bacillota</taxon>
        <taxon>Clostridia</taxon>
        <taxon>Eubacteriales</taxon>
        <taxon>Peptococcaceae</taxon>
        <taxon>Desulforamulus</taxon>
    </lineage>
</organism>
<evidence type="ECO:0000256" key="9">
    <source>
        <dbReference type="ARBA" id="ARBA00022989"/>
    </source>
</evidence>
<dbReference type="AlphaFoldDB" id="A0A1M6P2J0"/>
<dbReference type="InterPro" id="IPR038266">
    <property type="entry name" value="NapC/NirT_cytc_sf"/>
</dbReference>
<dbReference type="InterPro" id="IPR051174">
    <property type="entry name" value="Cytochrome_c-type_ET"/>
</dbReference>
<dbReference type="Pfam" id="PF03264">
    <property type="entry name" value="Cytochrom_NNT"/>
    <property type="match status" value="1"/>
</dbReference>
<dbReference type="SUPFAM" id="SSF48695">
    <property type="entry name" value="Multiheme cytochromes"/>
    <property type="match status" value="1"/>
</dbReference>
<dbReference type="OrthoDB" id="9791652at2"/>
<dbReference type="GO" id="GO:0046872">
    <property type="term" value="F:metal ion binding"/>
    <property type="evidence" value="ECO:0007669"/>
    <property type="project" value="UniProtKB-KW"/>
</dbReference>
<comment type="similarity">
    <text evidence="2">Belongs to the NapC/NirT/NrfH family.</text>
</comment>
<dbReference type="InterPro" id="IPR005126">
    <property type="entry name" value="NapC/NirT_cyt_c_N"/>
</dbReference>
<keyword evidence="6" id="KW-0812">Transmembrane</keyword>
<dbReference type="EMBL" id="FRAR01000005">
    <property type="protein sequence ID" value="SHK02103.1"/>
    <property type="molecule type" value="Genomic_DNA"/>
</dbReference>
<evidence type="ECO:0000256" key="2">
    <source>
        <dbReference type="ARBA" id="ARBA00007395"/>
    </source>
</evidence>
<keyword evidence="5" id="KW-0349">Heme</keyword>
<reference evidence="14" key="1">
    <citation type="submission" date="2016-11" db="EMBL/GenBank/DDBJ databases">
        <authorList>
            <person name="Varghese N."/>
            <person name="Submissions S."/>
        </authorList>
    </citation>
    <scope>NUCLEOTIDE SEQUENCE [LARGE SCALE GENOMIC DNA]</scope>
    <source>
        <strain evidence="14">DSM 10349</strain>
    </source>
</reference>
<dbReference type="RefSeq" id="WP_072910623.1">
    <property type="nucleotide sequence ID" value="NZ_FRAR01000005.1"/>
</dbReference>
<evidence type="ECO:0000313" key="13">
    <source>
        <dbReference type="EMBL" id="SHK02103.1"/>
    </source>
</evidence>
<evidence type="ECO:0000256" key="7">
    <source>
        <dbReference type="ARBA" id="ARBA00022723"/>
    </source>
</evidence>
<proteinExistence type="inferred from homology"/>
<keyword evidence="9" id="KW-1133">Transmembrane helix</keyword>
<evidence type="ECO:0000256" key="3">
    <source>
        <dbReference type="ARBA" id="ARBA00022448"/>
    </source>
</evidence>
<keyword evidence="11" id="KW-0472">Membrane</keyword>
<dbReference type="InterPro" id="IPR036280">
    <property type="entry name" value="Multihaem_cyt_sf"/>
</dbReference>
<evidence type="ECO:0000256" key="11">
    <source>
        <dbReference type="ARBA" id="ARBA00023136"/>
    </source>
</evidence>
<evidence type="ECO:0000256" key="5">
    <source>
        <dbReference type="ARBA" id="ARBA00022617"/>
    </source>
</evidence>
<dbReference type="GO" id="GO:0009055">
    <property type="term" value="F:electron transfer activity"/>
    <property type="evidence" value="ECO:0007669"/>
    <property type="project" value="TreeGrafter"/>
</dbReference>
<keyword evidence="4" id="KW-1003">Cell membrane</keyword>
<evidence type="ECO:0000259" key="12">
    <source>
        <dbReference type="Pfam" id="PF03264"/>
    </source>
</evidence>
<sequence>MKKKLLWLVGFAFVSFALMLLTKVPALGLDKAEFCGQCHAMDEQVDTYLHSAHRLGATCGDCHIPHGLVYGATYKAYTGTRDVVAVLTDTTPQEIRVTKLGQDILQENCLRCHGEFLAQVGDTRKNDGKYCFDCHRSTPHQK</sequence>
<name>A0A1M6P2J0_9FIRM</name>
<evidence type="ECO:0000256" key="6">
    <source>
        <dbReference type="ARBA" id="ARBA00022692"/>
    </source>
</evidence>
<dbReference type="PANTHER" id="PTHR30333">
    <property type="entry name" value="CYTOCHROME C-TYPE PROTEIN"/>
    <property type="match status" value="1"/>
</dbReference>
<dbReference type="GO" id="GO:0005886">
    <property type="term" value="C:plasma membrane"/>
    <property type="evidence" value="ECO:0007669"/>
    <property type="project" value="UniProtKB-SubCell"/>
</dbReference>
<comment type="subcellular location">
    <subcellularLocation>
        <location evidence="1">Cell membrane</location>
    </subcellularLocation>
</comment>
<dbReference type="Gene3D" id="1.10.3820.10">
    <property type="entry name" value="Di-heme elbow motif domain"/>
    <property type="match status" value="1"/>
</dbReference>